<dbReference type="PANTHER" id="PTHR39337">
    <property type="entry name" value="BLR5642 PROTEIN"/>
    <property type="match status" value="1"/>
</dbReference>
<dbReference type="PANTHER" id="PTHR39337:SF1">
    <property type="entry name" value="BLR5642 PROTEIN"/>
    <property type="match status" value="1"/>
</dbReference>
<dbReference type="Proteomes" id="UP001375743">
    <property type="component" value="Unassembled WGS sequence"/>
</dbReference>
<name>A0ABU8XRI2_9PROT</name>
<protein>
    <submittedName>
        <fullName evidence="1">DUF488 domain-containing protein</fullName>
    </submittedName>
</protein>
<dbReference type="InterPro" id="IPR014519">
    <property type="entry name" value="UCP024492"/>
</dbReference>
<gene>
    <name evidence="1" type="ORF">U1T56_11465</name>
</gene>
<sequence>MTTVFTIGYQESTLDAVRETLAAVGVRLLADVRAVTASRRPGFSKRQLRAGLAAGGIDYLHLRDLGTPAEGRLAARTGRYEDLRRIYEEHLATPAAQAELEELVRLAASDRPICLLCFERRPEHCHRRILAERLRERLGVEIVDLLP</sequence>
<dbReference type="RefSeq" id="WP_418159620.1">
    <property type="nucleotide sequence ID" value="NZ_JBBLZC010000010.1"/>
</dbReference>
<comment type="caution">
    <text evidence="1">The sequence shown here is derived from an EMBL/GenBank/DDBJ whole genome shotgun (WGS) entry which is preliminary data.</text>
</comment>
<dbReference type="InterPro" id="IPR007438">
    <property type="entry name" value="DUF488"/>
</dbReference>
<evidence type="ECO:0000313" key="1">
    <source>
        <dbReference type="EMBL" id="MEK0083772.1"/>
    </source>
</evidence>
<reference evidence="1 2" key="1">
    <citation type="submission" date="2024-01" db="EMBL/GenBank/DDBJ databases">
        <title>Multi-omics insights into the function and evolution of sodium benzoate biodegradation pathways in Benzoatithermus flavus gen. nov., sp. nov. from hot spring.</title>
        <authorList>
            <person name="Hu C.-J."/>
            <person name="Li W.-J."/>
        </authorList>
    </citation>
    <scope>NUCLEOTIDE SEQUENCE [LARGE SCALE GENOMIC DNA]</scope>
    <source>
        <strain evidence="1 2">SYSU G07066</strain>
    </source>
</reference>
<keyword evidence="2" id="KW-1185">Reference proteome</keyword>
<accession>A0ABU8XRI2</accession>
<dbReference type="Pfam" id="PF04343">
    <property type="entry name" value="DUF488"/>
    <property type="match status" value="1"/>
</dbReference>
<dbReference type="EMBL" id="JBBLZC010000010">
    <property type="protein sequence ID" value="MEK0083772.1"/>
    <property type="molecule type" value="Genomic_DNA"/>
</dbReference>
<evidence type="ECO:0000313" key="2">
    <source>
        <dbReference type="Proteomes" id="UP001375743"/>
    </source>
</evidence>
<proteinExistence type="predicted"/>
<organism evidence="1 2">
    <name type="scientific">Benzoatithermus flavus</name>
    <dbReference type="NCBI Taxonomy" id="3108223"/>
    <lineage>
        <taxon>Bacteria</taxon>
        <taxon>Pseudomonadati</taxon>
        <taxon>Pseudomonadota</taxon>
        <taxon>Alphaproteobacteria</taxon>
        <taxon>Geminicoccales</taxon>
        <taxon>Geminicoccaceae</taxon>
        <taxon>Benzoatithermus</taxon>
    </lineage>
</organism>
<dbReference type="PIRSF" id="PIRSF024492">
    <property type="entry name" value="UCP024492"/>
    <property type="match status" value="1"/>
</dbReference>